<dbReference type="AlphaFoldDB" id="X0UGT5"/>
<proteinExistence type="predicted"/>
<dbReference type="EMBL" id="BARS01014971">
    <property type="protein sequence ID" value="GAF98501.1"/>
    <property type="molecule type" value="Genomic_DNA"/>
</dbReference>
<feature type="non-terminal residue" evidence="1">
    <location>
        <position position="43"/>
    </location>
</feature>
<gene>
    <name evidence="1" type="ORF">S01H1_24857</name>
</gene>
<name>X0UGT5_9ZZZZ</name>
<comment type="caution">
    <text evidence="1">The sequence shown here is derived from an EMBL/GenBank/DDBJ whole genome shotgun (WGS) entry which is preliminary data.</text>
</comment>
<accession>X0UGT5</accession>
<organism evidence="1">
    <name type="scientific">marine sediment metagenome</name>
    <dbReference type="NCBI Taxonomy" id="412755"/>
    <lineage>
        <taxon>unclassified sequences</taxon>
        <taxon>metagenomes</taxon>
        <taxon>ecological metagenomes</taxon>
    </lineage>
</organism>
<evidence type="ECO:0000313" key="1">
    <source>
        <dbReference type="EMBL" id="GAF98501.1"/>
    </source>
</evidence>
<reference evidence="1" key="1">
    <citation type="journal article" date="2014" name="Front. Microbiol.">
        <title>High frequency of phylogenetically diverse reductive dehalogenase-homologous genes in deep subseafloor sedimentary metagenomes.</title>
        <authorList>
            <person name="Kawai M."/>
            <person name="Futagami T."/>
            <person name="Toyoda A."/>
            <person name="Takaki Y."/>
            <person name="Nishi S."/>
            <person name="Hori S."/>
            <person name="Arai W."/>
            <person name="Tsubouchi T."/>
            <person name="Morono Y."/>
            <person name="Uchiyama I."/>
            <person name="Ito T."/>
            <person name="Fujiyama A."/>
            <person name="Inagaki F."/>
            <person name="Takami H."/>
        </authorList>
    </citation>
    <scope>NUCLEOTIDE SEQUENCE</scope>
    <source>
        <strain evidence="1">Expedition CK06-06</strain>
    </source>
</reference>
<protein>
    <submittedName>
        <fullName evidence="1">Uncharacterized protein</fullName>
    </submittedName>
</protein>
<sequence length="43" mass="5299">MGTLLEAIRRDFDEPIDEWTYWATKLMDWKPDATFLDLFRLMF</sequence>